<evidence type="ECO:0000313" key="9">
    <source>
        <dbReference type="EMBL" id="MEU8133438.1"/>
    </source>
</evidence>
<feature type="transmembrane region" description="Helical" evidence="7">
    <location>
        <begin position="112"/>
        <end position="131"/>
    </location>
</feature>
<dbReference type="PROSITE" id="PS50928">
    <property type="entry name" value="ABC_TM1"/>
    <property type="match status" value="1"/>
</dbReference>
<evidence type="ECO:0000259" key="8">
    <source>
        <dbReference type="PROSITE" id="PS50928"/>
    </source>
</evidence>
<protein>
    <submittedName>
        <fullName evidence="9">ABC transporter permease subunit</fullName>
    </submittedName>
</protein>
<dbReference type="Gene3D" id="1.10.3720.10">
    <property type="entry name" value="MetI-like"/>
    <property type="match status" value="1"/>
</dbReference>
<feature type="transmembrane region" description="Helical" evidence="7">
    <location>
        <begin position="202"/>
        <end position="221"/>
    </location>
</feature>
<reference evidence="9 10" key="1">
    <citation type="submission" date="2024-06" db="EMBL/GenBank/DDBJ databases">
        <title>The Natural Products Discovery Center: Release of the First 8490 Sequenced Strains for Exploring Actinobacteria Biosynthetic Diversity.</title>
        <authorList>
            <person name="Kalkreuter E."/>
            <person name="Kautsar S.A."/>
            <person name="Yang D."/>
            <person name="Bader C.D."/>
            <person name="Teijaro C.N."/>
            <person name="Fluegel L."/>
            <person name="Davis C.M."/>
            <person name="Simpson J.R."/>
            <person name="Lauterbach L."/>
            <person name="Steele A.D."/>
            <person name="Gui C."/>
            <person name="Meng S."/>
            <person name="Li G."/>
            <person name="Viehrig K."/>
            <person name="Ye F."/>
            <person name="Su P."/>
            <person name="Kiefer A.F."/>
            <person name="Nichols A."/>
            <person name="Cepeda A.J."/>
            <person name="Yan W."/>
            <person name="Fan B."/>
            <person name="Jiang Y."/>
            <person name="Adhikari A."/>
            <person name="Zheng C.-J."/>
            <person name="Schuster L."/>
            <person name="Cowan T.M."/>
            <person name="Smanski M.J."/>
            <person name="Chevrette M.G."/>
            <person name="De Carvalho L.P.S."/>
            <person name="Shen B."/>
        </authorList>
    </citation>
    <scope>NUCLEOTIDE SEQUENCE [LARGE SCALE GENOMIC DNA]</scope>
    <source>
        <strain evidence="9 10">NPDC048946</strain>
    </source>
</reference>
<proteinExistence type="inferred from homology"/>
<dbReference type="CDD" id="cd06261">
    <property type="entry name" value="TM_PBP2"/>
    <property type="match status" value="1"/>
</dbReference>
<keyword evidence="2 7" id="KW-0813">Transport</keyword>
<name>A0ABV3DCG0_9ACTN</name>
<sequence length="273" mass="28799">MTGAPEHPRRRRAFVLCAVVLLGLPLICALLGPWLADPADPRSGAYAPPSSDALLGTDFVGRDVVDQVLLGGRTVVLVGGGAAVAAYIVGVPWGMCAAAARRRWVDEVLMRPLDILLSVPSLLTLLLIAGLSRPGPLVLGGVVSLIMLPEVARISRAAALAAASGPAMEAMLLTGESWWRRNFRYLGGTVLPTLATDFGMRIVGALYLVASAAFLGVGVAPDAADWAVMVDRNRPGLFLQPWAVLVPALLVTAMSVGLNLLFDQALHRRRETT</sequence>
<evidence type="ECO:0000256" key="3">
    <source>
        <dbReference type="ARBA" id="ARBA00022475"/>
    </source>
</evidence>
<feature type="transmembrane region" description="Helical" evidence="7">
    <location>
        <begin position="241"/>
        <end position="262"/>
    </location>
</feature>
<evidence type="ECO:0000256" key="6">
    <source>
        <dbReference type="ARBA" id="ARBA00023136"/>
    </source>
</evidence>
<dbReference type="InterPro" id="IPR000515">
    <property type="entry name" value="MetI-like"/>
</dbReference>
<accession>A0ABV3DCG0</accession>
<keyword evidence="10" id="KW-1185">Reference proteome</keyword>
<gene>
    <name evidence="9" type="ORF">AB0C36_08015</name>
</gene>
<keyword evidence="5 7" id="KW-1133">Transmembrane helix</keyword>
<keyword evidence="4 7" id="KW-0812">Transmembrane</keyword>
<dbReference type="PANTHER" id="PTHR43386:SF25">
    <property type="entry name" value="PEPTIDE ABC TRANSPORTER PERMEASE PROTEIN"/>
    <property type="match status" value="1"/>
</dbReference>
<dbReference type="InterPro" id="IPR035906">
    <property type="entry name" value="MetI-like_sf"/>
</dbReference>
<organism evidence="9 10">
    <name type="scientific">Streptodolium elevatio</name>
    <dbReference type="NCBI Taxonomy" id="3157996"/>
    <lineage>
        <taxon>Bacteria</taxon>
        <taxon>Bacillati</taxon>
        <taxon>Actinomycetota</taxon>
        <taxon>Actinomycetes</taxon>
        <taxon>Kitasatosporales</taxon>
        <taxon>Streptomycetaceae</taxon>
        <taxon>Streptodolium</taxon>
    </lineage>
</organism>
<dbReference type="SUPFAM" id="SSF161098">
    <property type="entry name" value="MetI-like"/>
    <property type="match status" value="1"/>
</dbReference>
<keyword evidence="3" id="KW-1003">Cell membrane</keyword>
<feature type="domain" description="ABC transmembrane type-1" evidence="8">
    <location>
        <begin position="72"/>
        <end position="262"/>
    </location>
</feature>
<keyword evidence="6 7" id="KW-0472">Membrane</keyword>
<dbReference type="RefSeq" id="WP_358350919.1">
    <property type="nucleotide sequence ID" value="NZ_JBEZFP010000014.1"/>
</dbReference>
<evidence type="ECO:0000256" key="2">
    <source>
        <dbReference type="ARBA" id="ARBA00022448"/>
    </source>
</evidence>
<comment type="subcellular location">
    <subcellularLocation>
        <location evidence="1 7">Cell membrane</location>
        <topology evidence="1 7">Multi-pass membrane protein</topology>
    </subcellularLocation>
</comment>
<feature type="transmembrane region" description="Helical" evidence="7">
    <location>
        <begin position="75"/>
        <end position="100"/>
    </location>
</feature>
<comment type="caution">
    <text evidence="9">The sequence shown here is derived from an EMBL/GenBank/DDBJ whole genome shotgun (WGS) entry which is preliminary data.</text>
</comment>
<evidence type="ECO:0000256" key="4">
    <source>
        <dbReference type="ARBA" id="ARBA00022692"/>
    </source>
</evidence>
<evidence type="ECO:0000256" key="7">
    <source>
        <dbReference type="RuleBase" id="RU363032"/>
    </source>
</evidence>
<dbReference type="Proteomes" id="UP001551482">
    <property type="component" value="Unassembled WGS sequence"/>
</dbReference>
<evidence type="ECO:0000256" key="5">
    <source>
        <dbReference type="ARBA" id="ARBA00022989"/>
    </source>
</evidence>
<dbReference type="EMBL" id="JBEZFP010000014">
    <property type="protein sequence ID" value="MEU8133438.1"/>
    <property type="molecule type" value="Genomic_DNA"/>
</dbReference>
<evidence type="ECO:0000256" key="1">
    <source>
        <dbReference type="ARBA" id="ARBA00004651"/>
    </source>
</evidence>
<dbReference type="PANTHER" id="PTHR43386">
    <property type="entry name" value="OLIGOPEPTIDE TRANSPORT SYSTEM PERMEASE PROTEIN APPC"/>
    <property type="match status" value="1"/>
</dbReference>
<comment type="similarity">
    <text evidence="7">Belongs to the binding-protein-dependent transport system permease family.</text>
</comment>
<dbReference type="InterPro" id="IPR050366">
    <property type="entry name" value="BP-dependent_transpt_permease"/>
</dbReference>
<evidence type="ECO:0000313" key="10">
    <source>
        <dbReference type="Proteomes" id="UP001551482"/>
    </source>
</evidence>
<dbReference type="Pfam" id="PF00528">
    <property type="entry name" value="BPD_transp_1"/>
    <property type="match status" value="1"/>
</dbReference>